<accession>A0A8J2KF95</accession>
<evidence type="ECO:0000313" key="4">
    <source>
        <dbReference type="Proteomes" id="UP000708208"/>
    </source>
</evidence>
<sequence length="441" mass="49086">MLLVFFFVSKVLHILPSRFEAFKSSYLLLNAQADKSLSNLSDSLIMHERNVTPVHSSTSSSSSEAMFAKSGQKSGSNVVAKTSGDQSVRNHQRNAQVCKYCSGKGHWLKKCSQWINDGKPPFPARANDTSGCSPQVNVSGCSPKLNDIDSEPKSALLADCEQLNLVTSSSDQSWWIDNGATKHITSNREWFHTYETFSKPNYVKAAGSRVTAVGHGSIEVASFVNGQLVKFDLTDVWYVPGISKNLFSVVAAHDKKPESRFYSNPTFCKFEADNRVMFTGTRSKNGSLFKASFETILPEPQVNAVESSEIVQLYHERWGHVDKNHVRAKLAELGLKKRSQETKTNSSNPCQFDKVHRETFEKRSSTRAVGELLSGDICGPFDCSFGGRKYLIVIKDNYSNYRNTFVEKEKTAAVVSCCVREVLFKAHALGHQVLEFQCSSK</sequence>
<dbReference type="PANTHER" id="PTHR47592">
    <property type="entry name" value="PBF68 PROTEIN"/>
    <property type="match status" value="1"/>
</dbReference>
<feature type="non-terminal residue" evidence="3">
    <location>
        <position position="441"/>
    </location>
</feature>
<proteinExistence type="predicted"/>
<organism evidence="3 4">
    <name type="scientific">Allacma fusca</name>
    <dbReference type="NCBI Taxonomy" id="39272"/>
    <lineage>
        <taxon>Eukaryota</taxon>
        <taxon>Metazoa</taxon>
        <taxon>Ecdysozoa</taxon>
        <taxon>Arthropoda</taxon>
        <taxon>Hexapoda</taxon>
        <taxon>Collembola</taxon>
        <taxon>Symphypleona</taxon>
        <taxon>Sminthuridae</taxon>
        <taxon>Allacma</taxon>
    </lineage>
</organism>
<keyword evidence="4" id="KW-1185">Reference proteome</keyword>
<feature type="compositionally biased region" description="Polar residues" evidence="1">
    <location>
        <begin position="71"/>
        <end position="86"/>
    </location>
</feature>
<reference evidence="3" key="1">
    <citation type="submission" date="2021-06" db="EMBL/GenBank/DDBJ databases">
        <authorList>
            <person name="Hodson N. C."/>
            <person name="Mongue J. A."/>
            <person name="Jaron S. K."/>
        </authorList>
    </citation>
    <scope>NUCLEOTIDE SEQUENCE</scope>
</reference>
<feature type="domain" description="Retrovirus-related Pol polyprotein from transposon TNT 1-94-like beta-barrel" evidence="2">
    <location>
        <begin position="174"/>
        <end position="255"/>
    </location>
</feature>
<dbReference type="PANTHER" id="PTHR47592:SF27">
    <property type="entry name" value="OS08G0421700 PROTEIN"/>
    <property type="match status" value="1"/>
</dbReference>
<feature type="region of interest" description="Disordered" evidence="1">
    <location>
        <begin position="53"/>
        <end position="86"/>
    </location>
</feature>
<evidence type="ECO:0000313" key="3">
    <source>
        <dbReference type="EMBL" id="CAG7785690.1"/>
    </source>
</evidence>
<dbReference type="Proteomes" id="UP000708208">
    <property type="component" value="Unassembled WGS sequence"/>
</dbReference>
<dbReference type="Pfam" id="PF22936">
    <property type="entry name" value="Pol_BBD"/>
    <property type="match status" value="1"/>
</dbReference>
<comment type="caution">
    <text evidence="3">The sequence shown here is derived from an EMBL/GenBank/DDBJ whole genome shotgun (WGS) entry which is preliminary data.</text>
</comment>
<evidence type="ECO:0000259" key="2">
    <source>
        <dbReference type="Pfam" id="PF22936"/>
    </source>
</evidence>
<protein>
    <recommendedName>
        <fullName evidence="2">Retrovirus-related Pol polyprotein from transposon TNT 1-94-like beta-barrel domain-containing protein</fullName>
    </recommendedName>
</protein>
<gene>
    <name evidence="3" type="ORF">AFUS01_LOCUS24300</name>
</gene>
<name>A0A8J2KF95_9HEXA</name>
<evidence type="ECO:0000256" key="1">
    <source>
        <dbReference type="SAM" id="MobiDB-lite"/>
    </source>
</evidence>
<dbReference type="AlphaFoldDB" id="A0A8J2KF95"/>
<dbReference type="InterPro" id="IPR054722">
    <property type="entry name" value="PolX-like_BBD"/>
</dbReference>
<dbReference type="OrthoDB" id="8056975at2759"/>
<dbReference type="EMBL" id="CAJVCH010301290">
    <property type="protein sequence ID" value="CAG7785690.1"/>
    <property type="molecule type" value="Genomic_DNA"/>
</dbReference>